<keyword evidence="6" id="KW-1185">Reference proteome</keyword>
<organism evidence="5 6">
    <name type="scientific">Chryseobacterium herbae</name>
    <dbReference type="NCBI Taxonomy" id="2976476"/>
    <lineage>
        <taxon>Bacteria</taxon>
        <taxon>Pseudomonadati</taxon>
        <taxon>Bacteroidota</taxon>
        <taxon>Flavobacteriia</taxon>
        <taxon>Flavobacteriales</taxon>
        <taxon>Weeksellaceae</taxon>
        <taxon>Chryseobacterium group</taxon>
        <taxon>Chryseobacterium</taxon>
    </lineage>
</organism>
<dbReference type="Gene3D" id="1.10.10.60">
    <property type="entry name" value="Homeodomain-like"/>
    <property type="match status" value="2"/>
</dbReference>
<dbReference type="InterPro" id="IPR009057">
    <property type="entry name" value="Homeodomain-like_sf"/>
</dbReference>
<dbReference type="Pfam" id="PF06445">
    <property type="entry name" value="GyrI-like"/>
    <property type="match status" value="1"/>
</dbReference>
<dbReference type="InterPro" id="IPR029442">
    <property type="entry name" value="GyrI-like"/>
</dbReference>
<dbReference type="RefSeq" id="WP_259839986.1">
    <property type="nucleotide sequence ID" value="NZ_JAOAMU010000005.1"/>
</dbReference>
<name>A0ABT2IXJ4_9FLAO</name>
<dbReference type="SUPFAM" id="SSF46689">
    <property type="entry name" value="Homeodomain-like"/>
    <property type="match status" value="2"/>
</dbReference>
<dbReference type="Proteomes" id="UP001525566">
    <property type="component" value="Unassembled WGS sequence"/>
</dbReference>
<dbReference type="InterPro" id="IPR010499">
    <property type="entry name" value="AraC_E-bd"/>
</dbReference>
<comment type="caution">
    <text evidence="5">The sequence shown here is derived from an EMBL/GenBank/DDBJ whole genome shotgun (WGS) entry which is preliminary data.</text>
</comment>
<dbReference type="SUPFAM" id="SSF55136">
    <property type="entry name" value="Probable bacterial effector-binding domain"/>
    <property type="match status" value="1"/>
</dbReference>
<protein>
    <submittedName>
        <fullName evidence="5">AraC family transcriptional regulator</fullName>
    </submittedName>
</protein>
<dbReference type="Gene3D" id="3.20.80.10">
    <property type="entry name" value="Regulatory factor, effector binding domain"/>
    <property type="match status" value="1"/>
</dbReference>
<evidence type="ECO:0000256" key="3">
    <source>
        <dbReference type="ARBA" id="ARBA00023163"/>
    </source>
</evidence>
<dbReference type="PROSITE" id="PS01124">
    <property type="entry name" value="HTH_ARAC_FAMILY_2"/>
    <property type="match status" value="1"/>
</dbReference>
<keyword evidence="1" id="KW-0805">Transcription regulation</keyword>
<accession>A0ABT2IXJ4</accession>
<evidence type="ECO:0000259" key="4">
    <source>
        <dbReference type="PROSITE" id="PS01124"/>
    </source>
</evidence>
<sequence length="316" mass="37026">MKYSVSRYLYGSALDKMEEHKKRIIKAIRYIDNHLDADLSLEKIAEIAMYSSFHFHRIFKLITGETLQNYISRKKIEKSAFYLAAKKNLEIKEIYLDLGFSNHSVFSKTFKKYYGISPSAFRNSAPETFHKILQIESKKGQVDTVFSQYICHVENLLNWTKMNLKIEVKELPEMNLAAVMSLGIANVEPSYNVLIEWAKKKQLFPREKVKMISVYHDSFKVTPPDKVRIHACMLLDERLEEQSGLVFSETIEAGKFILGSGEFTLQDFEQCWVSLFLWMNENHYSMRKAFPFEIYHSNFKEHPEGKMIVDFCIPIH</sequence>
<keyword evidence="3" id="KW-0804">Transcription</keyword>
<dbReference type="SMART" id="SM00342">
    <property type="entry name" value="HTH_ARAC"/>
    <property type="match status" value="1"/>
</dbReference>
<dbReference type="PANTHER" id="PTHR40055:SF2">
    <property type="entry name" value="DNA GYRASE INHIBITOR"/>
    <property type="match status" value="1"/>
</dbReference>
<dbReference type="InterPro" id="IPR018060">
    <property type="entry name" value="HTH_AraC"/>
</dbReference>
<evidence type="ECO:0000256" key="1">
    <source>
        <dbReference type="ARBA" id="ARBA00023015"/>
    </source>
</evidence>
<gene>
    <name evidence="5" type="ORF">N0B48_16550</name>
</gene>
<evidence type="ECO:0000313" key="5">
    <source>
        <dbReference type="EMBL" id="MCT2563507.1"/>
    </source>
</evidence>
<proteinExistence type="predicted"/>
<keyword evidence="2" id="KW-0238">DNA-binding</keyword>
<dbReference type="PRINTS" id="PR00032">
    <property type="entry name" value="HTHARAC"/>
</dbReference>
<feature type="domain" description="HTH araC/xylS-type" evidence="4">
    <location>
        <begin position="25"/>
        <end position="124"/>
    </location>
</feature>
<reference evidence="5 6" key="1">
    <citation type="submission" date="2022-09" db="EMBL/GenBank/DDBJ databases">
        <title>Chryseobacterium oleae sp.nov., isolated from the inter-root soil of Pyrola calliantha H. Andr. in Tibet.</title>
        <authorList>
            <person name="Li Z."/>
        </authorList>
    </citation>
    <scope>NUCLEOTIDE SEQUENCE [LARGE SCALE GENOMIC DNA]</scope>
    <source>
        <strain evidence="6">pc1-10</strain>
    </source>
</reference>
<dbReference type="Pfam" id="PF12833">
    <property type="entry name" value="HTH_18"/>
    <property type="match status" value="1"/>
</dbReference>
<dbReference type="PANTHER" id="PTHR40055">
    <property type="entry name" value="TRANSCRIPTIONAL REGULATOR YGIV-RELATED"/>
    <property type="match status" value="1"/>
</dbReference>
<dbReference type="SMART" id="SM00871">
    <property type="entry name" value="AraC_E_bind"/>
    <property type="match status" value="1"/>
</dbReference>
<dbReference type="InterPro" id="IPR020449">
    <property type="entry name" value="Tscrpt_reg_AraC-type_HTH"/>
</dbReference>
<evidence type="ECO:0000256" key="2">
    <source>
        <dbReference type="ARBA" id="ARBA00023125"/>
    </source>
</evidence>
<dbReference type="InterPro" id="IPR011256">
    <property type="entry name" value="Reg_factor_effector_dom_sf"/>
</dbReference>
<dbReference type="InterPro" id="IPR050908">
    <property type="entry name" value="SmbC-like"/>
</dbReference>
<dbReference type="EMBL" id="JAOAMU010000005">
    <property type="protein sequence ID" value="MCT2563507.1"/>
    <property type="molecule type" value="Genomic_DNA"/>
</dbReference>
<evidence type="ECO:0000313" key="6">
    <source>
        <dbReference type="Proteomes" id="UP001525566"/>
    </source>
</evidence>